<evidence type="ECO:0000313" key="4">
    <source>
        <dbReference type="EMBL" id="MBI6635763.1"/>
    </source>
</evidence>
<comment type="caution">
    <text evidence="4">The sequence shown here is derived from an EMBL/GenBank/DDBJ whole genome shotgun (WGS) entry which is preliminary data.</text>
</comment>
<keyword evidence="1" id="KW-0479">Metal-binding</keyword>
<evidence type="ECO:0000313" key="5">
    <source>
        <dbReference type="Proteomes" id="UP000607562"/>
    </source>
</evidence>
<dbReference type="SUPFAM" id="SSF57868">
    <property type="entry name" value="Metallothionein"/>
    <property type="match status" value="1"/>
</dbReference>
<name>A0ABS0V669_9PSED</name>
<protein>
    <submittedName>
        <fullName evidence="4">Metallothionein family protein</fullName>
    </submittedName>
</protein>
<evidence type="ECO:0000256" key="1">
    <source>
        <dbReference type="ARBA" id="ARBA00022723"/>
    </source>
</evidence>
<accession>A0ABS0V669</accession>
<dbReference type="Proteomes" id="UP000607562">
    <property type="component" value="Unassembled WGS sequence"/>
</dbReference>
<keyword evidence="2" id="KW-0480">Metal-thiolate cluster</keyword>
<dbReference type="Pfam" id="PF02069">
    <property type="entry name" value="Metallothio_Pro"/>
    <property type="match status" value="1"/>
</dbReference>
<reference evidence="4 5" key="1">
    <citation type="submission" date="2020-12" db="EMBL/GenBank/DDBJ databases">
        <title>Comparative genomic insights into the epidemiology and virulence of plant pathogenic Pseudomonads from Turkey.</title>
        <authorList>
            <person name="Dillon M."/>
            <person name="Ruiz-Bedoya T."/>
            <person name="Bendalovic-Torma C."/>
            <person name="Guttman K.M."/>
            <person name="Kwak H."/>
            <person name="Middleton M.A."/>
            <person name="Wang P.W."/>
            <person name="Horuz S."/>
            <person name="Aysan Y."/>
            <person name="Guttman D.S."/>
        </authorList>
    </citation>
    <scope>NUCLEOTIDE SEQUENCE [LARGE SCALE GENOMIC DNA]</scope>
    <source>
        <strain evidence="4 5">Marul_2_1</strain>
    </source>
</reference>
<dbReference type="InterPro" id="IPR000518">
    <property type="entry name" value="Metalthion_fam14_prok"/>
</dbReference>
<sequence length="86" mass="9245">MNPVITDSPCACPGCDCQVVHDARYERDGKDYCSEACANLHPGGQACPNTECQCASNVKVQDRAVSDRQLDEAIEETFPASDPISP</sequence>
<dbReference type="EMBL" id="JAEILM010000098">
    <property type="protein sequence ID" value="MBI6635763.1"/>
    <property type="molecule type" value="Genomic_DNA"/>
</dbReference>
<feature type="region of interest" description="Disordered" evidence="3">
    <location>
        <begin position="67"/>
        <end position="86"/>
    </location>
</feature>
<dbReference type="InterPro" id="IPR017854">
    <property type="entry name" value="Metalthion_dom_sf"/>
</dbReference>
<dbReference type="Gene3D" id="2.30.170.10">
    <property type="match status" value="1"/>
</dbReference>
<gene>
    <name evidence="4" type="ORF">YA0871_24180</name>
</gene>
<proteinExistence type="predicted"/>
<evidence type="ECO:0000256" key="3">
    <source>
        <dbReference type="SAM" id="MobiDB-lite"/>
    </source>
</evidence>
<organism evidence="4 5">
    <name type="scientific">Pseudomonas paralactis</name>
    <dbReference type="NCBI Taxonomy" id="1615673"/>
    <lineage>
        <taxon>Bacteria</taxon>
        <taxon>Pseudomonadati</taxon>
        <taxon>Pseudomonadota</taxon>
        <taxon>Gammaproteobacteria</taxon>
        <taxon>Pseudomonadales</taxon>
        <taxon>Pseudomonadaceae</taxon>
        <taxon>Pseudomonas</taxon>
    </lineage>
</organism>
<keyword evidence="5" id="KW-1185">Reference proteome</keyword>
<evidence type="ECO:0000256" key="2">
    <source>
        <dbReference type="ARBA" id="ARBA00022851"/>
    </source>
</evidence>